<feature type="transmembrane region" description="Helical" evidence="1">
    <location>
        <begin position="135"/>
        <end position="152"/>
    </location>
</feature>
<dbReference type="InterPro" id="IPR000620">
    <property type="entry name" value="EamA_dom"/>
</dbReference>
<keyword evidence="4" id="KW-1185">Reference proteome</keyword>
<feature type="transmembrane region" description="Helical" evidence="1">
    <location>
        <begin position="188"/>
        <end position="209"/>
    </location>
</feature>
<proteinExistence type="predicted"/>
<feature type="transmembrane region" description="Helical" evidence="1">
    <location>
        <begin position="15"/>
        <end position="34"/>
    </location>
</feature>
<feature type="domain" description="EamA" evidence="2">
    <location>
        <begin position="16"/>
        <end position="149"/>
    </location>
</feature>
<organism evidence="3 4">
    <name type="scientific">Rhizobium herbae</name>
    <dbReference type="NCBI Taxonomy" id="508661"/>
    <lineage>
        <taxon>Bacteria</taxon>
        <taxon>Pseudomonadati</taxon>
        <taxon>Pseudomonadota</taxon>
        <taxon>Alphaproteobacteria</taxon>
        <taxon>Hyphomicrobiales</taxon>
        <taxon>Rhizobiaceae</taxon>
        <taxon>Rhizobium/Agrobacterium group</taxon>
        <taxon>Rhizobium</taxon>
    </lineage>
</organism>
<name>A0ABS7HAB0_9HYPH</name>
<dbReference type="Proteomes" id="UP000757604">
    <property type="component" value="Unassembled WGS sequence"/>
</dbReference>
<keyword evidence="1" id="KW-0472">Membrane</keyword>
<dbReference type="RefSeq" id="WP_220372153.1">
    <property type="nucleotide sequence ID" value="NZ_JAEUAO010000002.1"/>
</dbReference>
<reference evidence="3 4" key="1">
    <citation type="journal article" date="2021" name="MBio">
        <title>Poor Competitiveness of Bradyrhizobium in Pigeon Pea Root Colonization in Indian Soils.</title>
        <authorList>
            <person name="Chalasani D."/>
            <person name="Basu A."/>
            <person name="Pullabhotla S.V.S.R.N."/>
            <person name="Jorrin B."/>
            <person name="Neal A.L."/>
            <person name="Poole P.S."/>
            <person name="Podile A.R."/>
            <person name="Tkacz A."/>
        </authorList>
    </citation>
    <scope>NUCLEOTIDE SEQUENCE [LARGE SCALE GENOMIC DNA]</scope>
    <source>
        <strain evidence="3 4">HU44</strain>
    </source>
</reference>
<evidence type="ECO:0000256" key="1">
    <source>
        <dbReference type="SAM" id="Phobius"/>
    </source>
</evidence>
<feature type="transmembrane region" description="Helical" evidence="1">
    <location>
        <begin position="76"/>
        <end position="98"/>
    </location>
</feature>
<dbReference type="Gene3D" id="1.10.3730.20">
    <property type="match status" value="1"/>
</dbReference>
<feature type="transmembrane region" description="Helical" evidence="1">
    <location>
        <begin position="158"/>
        <end position="176"/>
    </location>
</feature>
<feature type="transmembrane region" description="Helical" evidence="1">
    <location>
        <begin position="221"/>
        <end position="240"/>
    </location>
</feature>
<feature type="transmembrane region" description="Helical" evidence="1">
    <location>
        <begin position="277"/>
        <end position="297"/>
    </location>
</feature>
<gene>
    <name evidence="3" type="ORF">JNB71_12915</name>
</gene>
<comment type="caution">
    <text evidence="3">The sequence shown here is derived from an EMBL/GenBank/DDBJ whole genome shotgun (WGS) entry which is preliminary data.</text>
</comment>
<evidence type="ECO:0000313" key="3">
    <source>
        <dbReference type="EMBL" id="MBW9064222.1"/>
    </source>
</evidence>
<feature type="transmembrane region" description="Helical" evidence="1">
    <location>
        <begin position="104"/>
        <end position="126"/>
    </location>
</feature>
<evidence type="ECO:0000259" key="2">
    <source>
        <dbReference type="Pfam" id="PF00892"/>
    </source>
</evidence>
<dbReference type="SUPFAM" id="SSF103481">
    <property type="entry name" value="Multidrug resistance efflux transporter EmrE"/>
    <property type="match status" value="1"/>
</dbReference>
<dbReference type="EMBL" id="JAEUAO010000002">
    <property type="protein sequence ID" value="MBW9064222.1"/>
    <property type="molecule type" value="Genomic_DNA"/>
</dbReference>
<feature type="transmembrane region" description="Helical" evidence="1">
    <location>
        <begin position="252"/>
        <end position="271"/>
    </location>
</feature>
<evidence type="ECO:0000313" key="4">
    <source>
        <dbReference type="Proteomes" id="UP000757604"/>
    </source>
</evidence>
<feature type="domain" description="EamA" evidence="2">
    <location>
        <begin position="164"/>
        <end position="293"/>
    </location>
</feature>
<dbReference type="InterPro" id="IPR037185">
    <property type="entry name" value="EmrE-like"/>
</dbReference>
<dbReference type="Pfam" id="PF00892">
    <property type="entry name" value="EamA"/>
    <property type="match status" value="2"/>
</dbReference>
<accession>A0ABS7HAB0</accession>
<protein>
    <submittedName>
        <fullName evidence="3">DMT family transporter</fullName>
    </submittedName>
</protein>
<keyword evidence="1" id="KW-1133">Transmembrane helix</keyword>
<keyword evidence="1" id="KW-0812">Transmembrane</keyword>
<sequence length="301" mass="30731">MNTLAVARMYSPSTTTGYIGGSVTVLIWASWILATRHSATTPLGTIDIGLIRYGVPAGVLAPVWWRLGLLPKGVPLSLLALMVAGSGALFFQLTTFAIHATPAASAGILLGGSMPLAAALIGVFVFRERPDARRWLGLAAIVAGVGILLSSSLSSAGIPWTSFILLPGSALLWASYTHAFKRSGLTAVEAGAVIAIWSFLIHLGLALIHGTSLAVTPANEIALQVMSQGVLSGLTAMVAYGMAVRALGGTQAAAFTAITPVLATLGGGVLLGEEIGLFEISAAVITGMGVALSTGLFSPKR</sequence>